<feature type="signal peptide" evidence="1">
    <location>
        <begin position="1"/>
        <end position="16"/>
    </location>
</feature>
<gene>
    <name evidence="2" type="ORF">PPRIM_AZ9-3.1.T1280131</name>
</gene>
<name>A0A8S1PS51_PARPR</name>
<dbReference type="Proteomes" id="UP000688137">
    <property type="component" value="Unassembled WGS sequence"/>
</dbReference>
<evidence type="ECO:0000313" key="2">
    <source>
        <dbReference type="EMBL" id="CAD8105832.1"/>
    </source>
</evidence>
<dbReference type="AlphaFoldDB" id="A0A8S1PS51"/>
<protein>
    <submittedName>
        <fullName evidence="2">Uncharacterized protein</fullName>
    </submittedName>
</protein>
<keyword evidence="3" id="KW-1185">Reference proteome</keyword>
<sequence>MIIYYIFGLLLYCINAALDYPTACDCNEHIDKEACESHNCFWTQSECRIAECNERSLQNCINASQFLSQNPHYCFINNGRCDKLMRCEDLQINQNNIGQAREQCQLYQCAYDLVSGYCFKPQKCDDIYDQFTCDSFLIAKSNPLEIDSICYWDGKCKARNSFIDNCESIKDKDICLQGGCQYEKEECKEIDCRSRNIKECNGEYVDHQGKVFVCYENNDKCDKIQTEKLHKVVCNSMIGHTYKEKQCRKCISYAEHWK</sequence>
<keyword evidence="1" id="KW-0732">Signal</keyword>
<accession>A0A8S1PS51</accession>
<comment type="caution">
    <text evidence="2">The sequence shown here is derived from an EMBL/GenBank/DDBJ whole genome shotgun (WGS) entry which is preliminary data.</text>
</comment>
<reference evidence="2" key="1">
    <citation type="submission" date="2021-01" db="EMBL/GenBank/DDBJ databases">
        <authorList>
            <consortium name="Genoscope - CEA"/>
            <person name="William W."/>
        </authorList>
    </citation>
    <scope>NUCLEOTIDE SEQUENCE</scope>
</reference>
<proteinExistence type="predicted"/>
<evidence type="ECO:0000256" key="1">
    <source>
        <dbReference type="SAM" id="SignalP"/>
    </source>
</evidence>
<evidence type="ECO:0000313" key="3">
    <source>
        <dbReference type="Proteomes" id="UP000688137"/>
    </source>
</evidence>
<dbReference type="OMA" id="ACESHNC"/>
<feature type="chain" id="PRO_5035807383" evidence="1">
    <location>
        <begin position="17"/>
        <end position="258"/>
    </location>
</feature>
<dbReference type="EMBL" id="CAJJDM010000131">
    <property type="protein sequence ID" value="CAD8105832.1"/>
    <property type="molecule type" value="Genomic_DNA"/>
</dbReference>
<organism evidence="2 3">
    <name type="scientific">Paramecium primaurelia</name>
    <dbReference type="NCBI Taxonomy" id="5886"/>
    <lineage>
        <taxon>Eukaryota</taxon>
        <taxon>Sar</taxon>
        <taxon>Alveolata</taxon>
        <taxon>Ciliophora</taxon>
        <taxon>Intramacronucleata</taxon>
        <taxon>Oligohymenophorea</taxon>
        <taxon>Peniculida</taxon>
        <taxon>Parameciidae</taxon>
        <taxon>Paramecium</taxon>
    </lineage>
</organism>